<dbReference type="Pfam" id="PF04616">
    <property type="entry name" value="Glyco_hydro_43"/>
    <property type="match status" value="1"/>
</dbReference>
<name>A0A8H4LWN7_9HYPO</name>
<dbReference type="SUPFAM" id="SSF75005">
    <property type="entry name" value="Arabinanase/levansucrase/invertase"/>
    <property type="match status" value="1"/>
</dbReference>
<comment type="caution">
    <text evidence="8">The sequence shown here is derived from an EMBL/GenBank/DDBJ whole genome shotgun (WGS) entry which is preliminary data.</text>
</comment>
<evidence type="ECO:0000313" key="8">
    <source>
        <dbReference type="EMBL" id="KAF4506301.1"/>
    </source>
</evidence>
<dbReference type="CDD" id="cd08999">
    <property type="entry name" value="GH43_ABN-like"/>
    <property type="match status" value="1"/>
</dbReference>
<evidence type="ECO:0000256" key="5">
    <source>
        <dbReference type="PIRSR" id="PIRSR606710-2"/>
    </source>
</evidence>
<keyword evidence="9" id="KW-1185">Reference proteome</keyword>
<keyword evidence="2 6" id="KW-0378">Hydrolase</keyword>
<evidence type="ECO:0000256" key="6">
    <source>
        <dbReference type="RuleBase" id="RU361187"/>
    </source>
</evidence>
<dbReference type="GO" id="GO:0005975">
    <property type="term" value="P:carbohydrate metabolic process"/>
    <property type="evidence" value="ECO:0007669"/>
    <property type="project" value="InterPro"/>
</dbReference>
<sequence>MVASFSTLLTMAMTINVRHAMSVGQGGPALDGDFPDPTIVQDVDGSWYAFATEHAGIHVQAARAPEPEGPWTRVEADLLPKSSSFFTGGNTWAPDVRVLGKNSYVLYYSGQVASDGSHHCVGVATSTSILGPYAPRDEPLQCDLRGGGEIDPSSFRDDDGNVYVTYKVDGNSIGAGGECNNGIDPKKATPIMLQQVATNGIDKMGDPRPILDRVGDEPLVEAPAIYRAKDGTYILFFSAGCYTSPSYNVNYATAKSIGGPYTRASSPLITSNDGLGLVSPGGATPVQGGDVIVFHANCRAGRCMHVKKFEFKDGKVALL</sequence>
<organism evidence="8 9">
    <name type="scientific">Ophiocordyceps sinensis</name>
    <dbReference type="NCBI Taxonomy" id="72228"/>
    <lineage>
        <taxon>Eukaryota</taxon>
        <taxon>Fungi</taxon>
        <taxon>Dikarya</taxon>
        <taxon>Ascomycota</taxon>
        <taxon>Pezizomycotina</taxon>
        <taxon>Sordariomycetes</taxon>
        <taxon>Hypocreomycetidae</taxon>
        <taxon>Hypocreales</taxon>
        <taxon>Ophiocordycipitaceae</taxon>
        <taxon>Ophiocordyceps</taxon>
    </lineage>
</organism>
<gene>
    <name evidence="8" type="ORF">G6O67_006399</name>
</gene>
<comment type="similarity">
    <text evidence="1 6">Belongs to the glycosyl hydrolase 43 family.</text>
</comment>
<dbReference type="InterPro" id="IPR006710">
    <property type="entry name" value="Glyco_hydro_43"/>
</dbReference>
<dbReference type="OrthoDB" id="3879658at2759"/>
<protein>
    <recommendedName>
        <fullName evidence="10">Glycoside hydrolase family 43 protein</fullName>
    </recommendedName>
</protein>
<dbReference type="InterPro" id="IPR051795">
    <property type="entry name" value="Glycosyl_Hydrlase_43"/>
</dbReference>
<feature type="active site" description="Proton acceptor" evidence="4">
    <location>
        <position position="36"/>
    </location>
</feature>
<proteinExistence type="inferred from homology"/>
<feature type="site" description="Important for catalytic activity, responsible for pKa modulation of the active site Glu and correct orientation of both the proton donor and substrate" evidence="5">
    <location>
        <position position="151"/>
    </location>
</feature>
<dbReference type="PANTHER" id="PTHR42812">
    <property type="entry name" value="BETA-XYLOSIDASE"/>
    <property type="match status" value="1"/>
</dbReference>
<dbReference type="GO" id="GO:0004553">
    <property type="term" value="F:hydrolase activity, hydrolyzing O-glycosyl compounds"/>
    <property type="evidence" value="ECO:0007669"/>
    <property type="project" value="InterPro"/>
</dbReference>
<evidence type="ECO:0000256" key="1">
    <source>
        <dbReference type="ARBA" id="ARBA00009865"/>
    </source>
</evidence>
<evidence type="ECO:0000256" key="3">
    <source>
        <dbReference type="ARBA" id="ARBA00023295"/>
    </source>
</evidence>
<keyword evidence="7" id="KW-0732">Signal</keyword>
<evidence type="ECO:0000256" key="4">
    <source>
        <dbReference type="PIRSR" id="PIRSR606710-1"/>
    </source>
</evidence>
<dbReference type="PANTHER" id="PTHR42812:SF5">
    <property type="entry name" value="ENDO-ARABINASE"/>
    <property type="match status" value="1"/>
</dbReference>
<evidence type="ECO:0000313" key="9">
    <source>
        <dbReference type="Proteomes" id="UP000557566"/>
    </source>
</evidence>
<evidence type="ECO:0000256" key="7">
    <source>
        <dbReference type="SAM" id="SignalP"/>
    </source>
</evidence>
<evidence type="ECO:0000256" key="2">
    <source>
        <dbReference type="ARBA" id="ARBA00022801"/>
    </source>
</evidence>
<feature type="active site" description="Proton donor" evidence="4">
    <location>
        <position position="221"/>
    </location>
</feature>
<feature type="signal peptide" evidence="7">
    <location>
        <begin position="1"/>
        <end position="20"/>
    </location>
</feature>
<evidence type="ECO:0008006" key="10">
    <source>
        <dbReference type="Google" id="ProtNLM"/>
    </source>
</evidence>
<dbReference type="Proteomes" id="UP000557566">
    <property type="component" value="Unassembled WGS sequence"/>
</dbReference>
<dbReference type="EMBL" id="JAAVMX010000007">
    <property type="protein sequence ID" value="KAF4506301.1"/>
    <property type="molecule type" value="Genomic_DNA"/>
</dbReference>
<dbReference type="AlphaFoldDB" id="A0A8H4LWN7"/>
<dbReference type="Gene3D" id="2.115.10.20">
    <property type="entry name" value="Glycosyl hydrolase domain, family 43"/>
    <property type="match status" value="1"/>
</dbReference>
<reference evidence="8 9" key="1">
    <citation type="journal article" date="2020" name="Genome Biol. Evol.">
        <title>A new high-quality draft genome assembly of the Chinese cordyceps Ophiocordyceps sinensis.</title>
        <authorList>
            <person name="Shu R."/>
            <person name="Zhang J."/>
            <person name="Meng Q."/>
            <person name="Zhang H."/>
            <person name="Zhou G."/>
            <person name="Li M."/>
            <person name="Wu P."/>
            <person name="Zhao Y."/>
            <person name="Chen C."/>
            <person name="Qin Q."/>
        </authorList>
    </citation>
    <scope>NUCLEOTIDE SEQUENCE [LARGE SCALE GENOMIC DNA]</scope>
    <source>
        <strain evidence="8 9">IOZ07</strain>
    </source>
</reference>
<accession>A0A8H4LWN7</accession>
<feature type="chain" id="PRO_5034961840" description="Glycoside hydrolase family 43 protein" evidence="7">
    <location>
        <begin position="21"/>
        <end position="319"/>
    </location>
</feature>
<keyword evidence="3 6" id="KW-0326">Glycosidase</keyword>
<dbReference type="InterPro" id="IPR023296">
    <property type="entry name" value="Glyco_hydro_beta-prop_sf"/>
</dbReference>